<protein>
    <recommendedName>
        <fullName evidence="4 14">Protoporphyrinogen IX oxidase</fullName>
        <shortName evidence="14">PPO</shortName>
        <ecNumber evidence="14 15">1.3.99.-</ecNumber>
    </recommendedName>
</protein>
<accession>A0A2T4JEY8</accession>
<keyword evidence="8 14" id="KW-0479">Metal-binding</keyword>
<evidence type="ECO:0000256" key="12">
    <source>
        <dbReference type="ARBA" id="ARBA00023136"/>
    </source>
</evidence>
<dbReference type="HAMAP" id="MF_02239">
    <property type="entry name" value="HemJ"/>
    <property type="match status" value="1"/>
</dbReference>
<evidence type="ECO:0000313" key="16">
    <source>
        <dbReference type="EMBL" id="PTE16485.1"/>
    </source>
</evidence>
<comment type="catalytic activity">
    <reaction evidence="13 14 15">
        <text>protoporphyrinogen IX + 3 A = protoporphyrin IX + 3 AH2</text>
        <dbReference type="Rhea" id="RHEA:62000"/>
        <dbReference type="ChEBI" id="CHEBI:13193"/>
        <dbReference type="ChEBI" id="CHEBI:17499"/>
        <dbReference type="ChEBI" id="CHEBI:57306"/>
        <dbReference type="ChEBI" id="CHEBI:57307"/>
    </reaction>
</comment>
<dbReference type="PIRSF" id="PIRSF004638">
    <property type="entry name" value="UCP004638"/>
    <property type="match status" value="1"/>
</dbReference>
<evidence type="ECO:0000256" key="1">
    <source>
        <dbReference type="ARBA" id="ARBA00004651"/>
    </source>
</evidence>
<evidence type="ECO:0000256" key="11">
    <source>
        <dbReference type="ARBA" id="ARBA00023004"/>
    </source>
</evidence>
<organism evidence="16 17">
    <name type="scientific">Fuscovulum blasticum DSM 2131</name>
    <dbReference type="NCBI Taxonomy" id="1188250"/>
    <lineage>
        <taxon>Bacteria</taxon>
        <taxon>Pseudomonadati</taxon>
        <taxon>Pseudomonadota</taxon>
        <taxon>Alphaproteobacteria</taxon>
        <taxon>Rhodobacterales</taxon>
        <taxon>Paracoccaceae</taxon>
        <taxon>Pseudogemmobacter</taxon>
    </lineage>
</organism>
<feature type="transmembrane region" description="Helical" evidence="14">
    <location>
        <begin position="12"/>
        <end position="30"/>
    </location>
</feature>
<evidence type="ECO:0000256" key="3">
    <source>
        <dbReference type="ARBA" id="ARBA00006501"/>
    </source>
</evidence>
<keyword evidence="10 14" id="KW-0560">Oxidoreductase</keyword>
<keyword evidence="12 14" id="KW-0472">Membrane</keyword>
<dbReference type="UniPathway" id="UPA00251">
    <property type="reaction ID" value="UER00324"/>
</dbReference>
<proteinExistence type="inferred from homology"/>
<evidence type="ECO:0000256" key="8">
    <source>
        <dbReference type="ARBA" id="ARBA00022723"/>
    </source>
</evidence>
<evidence type="ECO:0000256" key="9">
    <source>
        <dbReference type="ARBA" id="ARBA00022989"/>
    </source>
</evidence>
<comment type="pathway">
    <text evidence="2 14 15">Porphyrin-containing compound metabolism; protoporphyrin-IX biosynthesis; protoporphyrin-IX from protoporphyrinogen-IX: step 1/1.</text>
</comment>
<feature type="transmembrane region" description="Helical" evidence="14">
    <location>
        <begin position="61"/>
        <end position="83"/>
    </location>
</feature>
<keyword evidence="7 14" id="KW-0812">Transmembrane</keyword>
<feature type="transmembrane region" description="Helical" evidence="14">
    <location>
        <begin position="89"/>
        <end position="108"/>
    </location>
</feature>
<reference evidence="16 17" key="1">
    <citation type="submission" date="2018-03" db="EMBL/GenBank/DDBJ databases">
        <title>Rhodobacter blasticus.</title>
        <authorList>
            <person name="Meyer T.E."/>
            <person name="Miller S."/>
            <person name="Lodha T."/>
            <person name="Gandham S."/>
            <person name="Chintalapati S."/>
            <person name="Chintalapati V.R."/>
        </authorList>
    </citation>
    <scope>NUCLEOTIDE SEQUENCE [LARGE SCALE GENOMIC DNA]</scope>
    <source>
        <strain evidence="16 17">DSM 2131</strain>
    </source>
</reference>
<feature type="transmembrane region" description="Helical" evidence="14">
    <location>
        <begin position="129"/>
        <end position="147"/>
    </location>
</feature>
<evidence type="ECO:0000256" key="4">
    <source>
        <dbReference type="ARBA" id="ARBA00017504"/>
    </source>
</evidence>
<evidence type="ECO:0000256" key="2">
    <source>
        <dbReference type="ARBA" id="ARBA00005073"/>
    </source>
</evidence>
<dbReference type="EMBL" id="PZKE01000001">
    <property type="protein sequence ID" value="PTE16485.1"/>
    <property type="molecule type" value="Genomic_DNA"/>
</dbReference>
<dbReference type="AlphaFoldDB" id="A0A2T4JEY8"/>
<dbReference type="Proteomes" id="UP000241362">
    <property type="component" value="Unassembled WGS sequence"/>
</dbReference>
<evidence type="ECO:0000256" key="5">
    <source>
        <dbReference type="ARBA" id="ARBA00022475"/>
    </source>
</evidence>
<keyword evidence="5 14" id="KW-1003">Cell membrane</keyword>
<dbReference type="GO" id="GO:0070818">
    <property type="term" value="F:protoporphyrinogen oxidase activity"/>
    <property type="evidence" value="ECO:0007669"/>
    <property type="project" value="UniProtKB-UniRule"/>
</dbReference>
<dbReference type="RefSeq" id="WP_107671648.1">
    <property type="nucleotide sequence ID" value="NZ_PZKE01000001.1"/>
</dbReference>
<comment type="subcellular location">
    <subcellularLocation>
        <location evidence="1 14">Cell membrane</location>
        <topology evidence="1 14">Multi-pass membrane protein</topology>
    </subcellularLocation>
</comment>
<keyword evidence="6 14" id="KW-0349">Heme</keyword>
<comment type="similarity">
    <text evidence="3 14 15">Belongs to the HemJ family.</text>
</comment>
<evidence type="ECO:0000256" key="7">
    <source>
        <dbReference type="ARBA" id="ARBA00022692"/>
    </source>
</evidence>
<dbReference type="Pfam" id="PF03653">
    <property type="entry name" value="UPF0093"/>
    <property type="match status" value="1"/>
</dbReference>
<feature type="binding site" description="axial binding residue" evidence="14">
    <location>
        <position position="16"/>
    </location>
    <ligand>
        <name>heme</name>
        <dbReference type="ChEBI" id="CHEBI:30413"/>
    </ligand>
    <ligandPart>
        <name>Fe</name>
        <dbReference type="ChEBI" id="CHEBI:18248"/>
    </ligandPart>
</feature>
<comment type="caution">
    <text evidence="16">The sequence shown here is derived from an EMBL/GenBank/DDBJ whole genome shotgun (WGS) entry which is preliminary data.</text>
</comment>
<evidence type="ECO:0000256" key="6">
    <source>
        <dbReference type="ARBA" id="ARBA00022617"/>
    </source>
</evidence>
<sequence>MGDFLWEWYGWIKSMHVISVIAWMAGLFYLPRLFVYHVEVVGSGNPTDDLFQVMERRLLKAIMTPAAVSTWVFGLCLVFTPGIVDWSLWWPWFKATAVITMTWFHIWLMLRRRDFAAGQNRLTGRAYRAMNELPTVLMFFIVFSVIVKF</sequence>
<keyword evidence="17" id="KW-1185">Reference proteome</keyword>
<evidence type="ECO:0000313" key="17">
    <source>
        <dbReference type="Proteomes" id="UP000241362"/>
    </source>
</evidence>
<dbReference type="PANTHER" id="PTHR40255">
    <property type="entry name" value="UPF0093 MEMBRANE PROTEIN SLR1790"/>
    <property type="match status" value="1"/>
</dbReference>
<keyword evidence="9 14" id="KW-1133">Transmembrane helix</keyword>
<dbReference type="GO" id="GO:0006782">
    <property type="term" value="P:protoporphyrinogen IX biosynthetic process"/>
    <property type="evidence" value="ECO:0007669"/>
    <property type="project" value="UniProtKB-UniRule"/>
</dbReference>
<feature type="binding site" description="axial binding residue" evidence="14">
    <location>
        <position position="94"/>
    </location>
    <ligand>
        <name>heme</name>
        <dbReference type="ChEBI" id="CHEBI:30413"/>
    </ligand>
    <ligandPart>
        <name>Fe</name>
        <dbReference type="ChEBI" id="CHEBI:18248"/>
    </ligandPart>
</feature>
<dbReference type="GO" id="GO:0046872">
    <property type="term" value="F:metal ion binding"/>
    <property type="evidence" value="ECO:0007669"/>
    <property type="project" value="UniProtKB-UniRule"/>
</dbReference>
<evidence type="ECO:0000256" key="13">
    <source>
        <dbReference type="ARBA" id="ARBA00048390"/>
    </source>
</evidence>
<comment type="subunit">
    <text evidence="14">Homodimer.</text>
</comment>
<gene>
    <name evidence="16" type="ORF">C5F44_01105</name>
</gene>
<keyword evidence="11 14" id="KW-0408">Iron</keyword>
<dbReference type="EC" id="1.3.99.-" evidence="14 15"/>
<dbReference type="InterPro" id="IPR005265">
    <property type="entry name" value="HemJ-like"/>
</dbReference>
<evidence type="ECO:0000256" key="15">
    <source>
        <dbReference type="PIRNR" id="PIRNR004638"/>
    </source>
</evidence>
<comment type="cofactor">
    <cofactor evidence="14 15">
        <name>heme b</name>
        <dbReference type="ChEBI" id="CHEBI:60344"/>
    </cofactor>
    <text evidence="14 15">Binds 1 heme b (iron(II)-protoporphyrin IX) group per subunit.</text>
</comment>
<dbReference type="GO" id="GO:0005886">
    <property type="term" value="C:plasma membrane"/>
    <property type="evidence" value="ECO:0007669"/>
    <property type="project" value="UniProtKB-SubCell"/>
</dbReference>
<name>A0A2T4JEY8_FUSBL</name>
<comment type="function">
    <text evidence="14 15">Catalyzes the oxidation of protoporphyrinogen IX to protoporphyrin IX.</text>
</comment>
<evidence type="ECO:0000256" key="10">
    <source>
        <dbReference type="ARBA" id="ARBA00023002"/>
    </source>
</evidence>
<dbReference type="PANTHER" id="PTHR40255:SF1">
    <property type="entry name" value="PROTOPORPHYRINOGEN IX OXIDASE"/>
    <property type="match status" value="1"/>
</dbReference>
<evidence type="ECO:0000256" key="14">
    <source>
        <dbReference type="HAMAP-Rule" id="MF_02239"/>
    </source>
</evidence>